<organism evidence="1 2">
    <name type="scientific">Nocardia jiangxiensis</name>
    <dbReference type="NCBI Taxonomy" id="282685"/>
    <lineage>
        <taxon>Bacteria</taxon>
        <taxon>Bacillati</taxon>
        <taxon>Actinomycetota</taxon>
        <taxon>Actinomycetes</taxon>
        <taxon>Mycobacteriales</taxon>
        <taxon>Nocardiaceae</taxon>
        <taxon>Nocardia</taxon>
    </lineage>
</organism>
<dbReference type="RefSeq" id="WP_245567594.1">
    <property type="nucleotide sequence ID" value="NZ_JBIAQY010000003.1"/>
</dbReference>
<reference evidence="1 2" key="1">
    <citation type="submission" date="2024-10" db="EMBL/GenBank/DDBJ databases">
        <title>The Natural Products Discovery Center: Release of the First 8490 Sequenced Strains for Exploring Actinobacteria Biosynthetic Diversity.</title>
        <authorList>
            <person name="Kalkreuter E."/>
            <person name="Kautsar S.A."/>
            <person name="Yang D."/>
            <person name="Bader C.D."/>
            <person name="Teijaro C.N."/>
            <person name="Fluegel L."/>
            <person name="Davis C.M."/>
            <person name="Simpson J.R."/>
            <person name="Lauterbach L."/>
            <person name="Steele A.D."/>
            <person name="Gui C."/>
            <person name="Meng S."/>
            <person name="Li G."/>
            <person name="Viehrig K."/>
            <person name="Ye F."/>
            <person name="Su P."/>
            <person name="Kiefer A.F."/>
            <person name="Nichols A."/>
            <person name="Cepeda A.J."/>
            <person name="Yan W."/>
            <person name="Fan B."/>
            <person name="Jiang Y."/>
            <person name="Adhikari A."/>
            <person name="Zheng C.-J."/>
            <person name="Schuster L."/>
            <person name="Cowan T.M."/>
            <person name="Smanski M.J."/>
            <person name="Chevrette M.G."/>
            <person name="De Carvalho L.P.S."/>
            <person name="Shen B."/>
        </authorList>
    </citation>
    <scope>NUCLEOTIDE SEQUENCE [LARGE SCALE GENOMIC DNA]</scope>
    <source>
        <strain evidence="1 2">NPDC002593</strain>
    </source>
</reference>
<comment type="caution">
    <text evidence="1">The sequence shown here is derived from an EMBL/GenBank/DDBJ whole genome shotgun (WGS) entry which is preliminary data.</text>
</comment>
<dbReference type="EMBL" id="JBIAQY010000003">
    <property type="protein sequence ID" value="MFF3568304.1"/>
    <property type="molecule type" value="Genomic_DNA"/>
</dbReference>
<sequence length="77" mass="8627">MGIAIGYRLLTGDDIAEYLPWLRELYGTSFRRIAERYSGLNLETDSSVTSAVNINVLRAVRDTSGTSIPIRRRACFS</sequence>
<keyword evidence="2" id="KW-1185">Reference proteome</keyword>
<name>A0ABW6RXU0_9NOCA</name>
<accession>A0ABW6RXU0</accession>
<gene>
    <name evidence="1" type="ORF">ACFYXQ_11075</name>
</gene>
<evidence type="ECO:0000313" key="1">
    <source>
        <dbReference type="EMBL" id="MFF3568304.1"/>
    </source>
</evidence>
<protein>
    <submittedName>
        <fullName evidence="1">Uncharacterized protein</fullName>
    </submittedName>
</protein>
<evidence type="ECO:0000313" key="2">
    <source>
        <dbReference type="Proteomes" id="UP001601992"/>
    </source>
</evidence>
<proteinExistence type="predicted"/>
<dbReference type="Proteomes" id="UP001601992">
    <property type="component" value="Unassembled WGS sequence"/>
</dbReference>